<evidence type="ECO:0000313" key="7">
    <source>
        <dbReference type="EMBL" id="UJG41340.1"/>
    </source>
</evidence>
<dbReference type="SUPFAM" id="SSF51126">
    <property type="entry name" value="Pectin lyase-like"/>
    <property type="match status" value="2"/>
</dbReference>
<dbReference type="PANTHER" id="PTHR22990">
    <property type="entry name" value="F-BOX ONLY PROTEIN"/>
    <property type="match status" value="1"/>
</dbReference>
<sequence>MKKRTNIKKINFILFLIFVLFASFAIEHVTIKASDSTNIGNQKHFVDDNAEILIISDNDFVKYGFPGDGSVDNPYIISNLDLNTSKMFGIFISNVSSYFVIENCFIRSSYYGISVSGLEENRATIRNNTFYKSIVAVEISHSPGITIINNNFTENRDYGIFIEYSPDSVLNSNYFFKNGVGYSGNGLIIKESENSTITNNSFVRDGLAIEPSNFDIKLSLFNNTVNNKLIGYFTKQNNIVVDQSIYGQILIIECSNVFISNQTISETNVAISVYNSNSILISNNTLMSNDKGIFLFQTYDFAIERNFLENNSLNGLEINDCTKFNIVDNEIINNRKGIELFIVDGYSISNINKNTIKENLEEGLSLNTVNNLNISENFIYKNLVGIYAYYSSNVYIVANSFEVNYLYAITLMESVNNFYIYYNLFATNNLENKNESQCLDNGVNNLWYNPDTEKGNYWTDLNDQKVYSIGGSAGSIDAYPMDPFIVDYPPLFNWQLYLILPLTLTTLLSAGAYFLIKKRERRNSNLSDYKKELKKEKEWASAITEKKDKVGSPISNLNKQIRKHLVKNFSKWFIVGSISVLVISSGFLAYKLSVSPDNTNQNGAMVKYAQALQQSIPEAVYIEIIGNATSAIHESLMDAHIYRISPYPDLTWEVTANILKFDDEGRAYLEEISFTLDSYVIDEIGQNLFESLNNTVILGHYGEKPYNDEDTYNINIKWGLRFFLENTTIIELIVLENGLVVYAKGYWVTFSNYSTNMIGALIIGPESAFDNTIRILREIFEENIN</sequence>
<dbReference type="Pfam" id="PF05048">
    <property type="entry name" value="NosD"/>
    <property type="match status" value="1"/>
</dbReference>
<dbReference type="InterPro" id="IPR051550">
    <property type="entry name" value="SCF-Subunits/Alg-Epimerases"/>
</dbReference>
<dbReference type="PANTHER" id="PTHR22990:SF15">
    <property type="entry name" value="F-BOX ONLY PROTEIN 10"/>
    <property type="match status" value="1"/>
</dbReference>
<feature type="transmembrane region" description="Helical" evidence="4">
    <location>
        <begin position="572"/>
        <end position="590"/>
    </location>
</feature>
<evidence type="ECO:0000259" key="6">
    <source>
        <dbReference type="Pfam" id="PF13229"/>
    </source>
</evidence>
<dbReference type="InterPro" id="IPR039448">
    <property type="entry name" value="Beta_helix"/>
</dbReference>
<keyword evidence="3" id="KW-0833">Ubl conjugation pathway</keyword>
<protein>
    <submittedName>
        <fullName evidence="7">Right-handed parallel beta-helix repeat-containing protein</fullName>
    </submittedName>
</protein>
<dbReference type="InterPro" id="IPR011050">
    <property type="entry name" value="Pectin_lyase_fold/virulence"/>
</dbReference>
<dbReference type="Pfam" id="PF13229">
    <property type="entry name" value="Beta_helix"/>
    <property type="match status" value="1"/>
</dbReference>
<accession>A0A9Y1BM03</accession>
<dbReference type="Gene3D" id="2.160.20.10">
    <property type="entry name" value="Single-stranded right-handed beta-helix, Pectin lyase-like"/>
    <property type="match status" value="2"/>
</dbReference>
<keyword evidence="4" id="KW-0472">Membrane</keyword>
<dbReference type="InterPro" id="IPR006626">
    <property type="entry name" value="PbH1"/>
</dbReference>
<reference evidence="7" key="1">
    <citation type="journal article" date="2022" name="Nat. Microbiol.">
        <title>Unique mobile elements and scalable gene flow at the prokaryote-eukaryote boundary revealed by circularized Asgard archaea genomes.</title>
        <authorList>
            <person name="Wu F."/>
            <person name="Speth D.R."/>
            <person name="Philosof A."/>
            <person name="Cremiere A."/>
            <person name="Narayanan A."/>
            <person name="Barco R.A."/>
            <person name="Connon S.A."/>
            <person name="Amend J.P."/>
            <person name="Antoshechkin I.A."/>
            <person name="Orphan V.J."/>
        </authorList>
    </citation>
    <scope>NUCLEOTIDE SEQUENCE</scope>
    <source>
        <strain evidence="7">PM71</strain>
    </source>
</reference>
<feature type="domain" description="Right handed beta helix" evidence="6">
    <location>
        <begin position="89"/>
        <end position="237"/>
    </location>
</feature>
<dbReference type="EMBL" id="CP084166">
    <property type="protein sequence ID" value="UJG41340.1"/>
    <property type="molecule type" value="Genomic_DNA"/>
</dbReference>
<name>A0A9Y1BM03_9ARCH</name>
<dbReference type="AlphaFoldDB" id="A0A9Y1BM03"/>
<proteinExistence type="predicted"/>
<comment type="pathway">
    <text evidence="1">Protein modification; protein ubiquitination.</text>
</comment>
<dbReference type="Proteomes" id="UP001201020">
    <property type="component" value="Chromosome"/>
</dbReference>
<organism evidence="7">
    <name type="scientific">Candidatus Heimdallarchaeum aukensis</name>
    <dbReference type="NCBI Taxonomy" id="2876573"/>
    <lineage>
        <taxon>Archaea</taxon>
        <taxon>Promethearchaeati</taxon>
        <taxon>Candidatus Heimdallarchaeota</taxon>
        <taxon>Candidatus Heimdallarchaeia (ex Rinke et al. 2021) (nom. nud.)</taxon>
        <taxon>Candidatus Heimdallarchaeales</taxon>
        <taxon>Candidatus Heimdallarchaeaceae</taxon>
        <taxon>Candidatus Heimdallarchaeum</taxon>
    </lineage>
</organism>
<feature type="transmembrane region" description="Helical" evidence="4">
    <location>
        <begin position="494"/>
        <end position="516"/>
    </location>
</feature>
<dbReference type="InterPro" id="IPR012334">
    <property type="entry name" value="Pectin_lyas_fold"/>
</dbReference>
<dbReference type="NCBIfam" id="TIGR03804">
    <property type="entry name" value="para_beta_helix"/>
    <property type="match status" value="1"/>
</dbReference>
<feature type="domain" description="Periplasmic copper-binding protein NosD beta helix" evidence="5">
    <location>
        <begin position="315"/>
        <end position="461"/>
    </location>
</feature>
<evidence type="ECO:0000256" key="4">
    <source>
        <dbReference type="SAM" id="Phobius"/>
    </source>
</evidence>
<dbReference type="InterPro" id="IPR007742">
    <property type="entry name" value="NosD_dom"/>
</dbReference>
<evidence type="ECO:0000256" key="2">
    <source>
        <dbReference type="ARBA" id="ARBA00022737"/>
    </source>
</evidence>
<dbReference type="SMART" id="SM00710">
    <property type="entry name" value="PbH1"/>
    <property type="match status" value="11"/>
</dbReference>
<keyword evidence="2" id="KW-0677">Repeat</keyword>
<evidence type="ECO:0000256" key="1">
    <source>
        <dbReference type="ARBA" id="ARBA00004906"/>
    </source>
</evidence>
<keyword evidence="4" id="KW-0812">Transmembrane</keyword>
<dbReference type="InterPro" id="IPR022441">
    <property type="entry name" value="Para_beta_helix_rpt-2"/>
</dbReference>
<keyword evidence="4" id="KW-1133">Transmembrane helix</keyword>
<evidence type="ECO:0000259" key="5">
    <source>
        <dbReference type="Pfam" id="PF05048"/>
    </source>
</evidence>
<gene>
    <name evidence="7" type="ORF">K9W45_02495</name>
</gene>
<evidence type="ECO:0000256" key="3">
    <source>
        <dbReference type="ARBA" id="ARBA00022786"/>
    </source>
</evidence>